<comment type="caution">
    <text evidence="1">The sequence shown here is derived from an EMBL/GenBank/DDBJ whole genome shotgun (WGS) entry which is preliminary data.</text>
</comment>
<evidence type="ECO:0000313" key="1">
    <source>
        <dbReference type="EMBL" id="PSW24508.1"/>
    </source>
</evidence>
<dbReference type="Pfam" id="PF24175">
    <property type="entry name" value="SU10_adaptor"/>
    <property type="match status" value="1"/>
</dbReference>
<sequence>MANTLIKAFIDKAKVRVVDEDMIRWDLPFWITALNDAINAVITIRPDAHAKTAEFSCVAGTIQTLDENFNILLDVIRNVKGKAVRGLDDMEMLNNYRPDWIESIDQKAADCYMQDESNPNTFYIYPGVSDKHKLLISVSMFPDPVTQNGYASNETISISPAYDNAIIEYMIYLAFIRDAEFASNASNAALAQQAFFSLLGVKSKADSQFYKSYQRNQQTPK</sequence>
<evidence type="ECO:0000313" key="2">
    <source>
        <dbReference type="Proteomes" id="UP000240481"/>
    </source>
</evidence>
<name>A0A2T3P768_9GAMM</name>
<keyword evidence="2" id="KW-1185">Reference proteome</keyword>
<dbReference type="Proteomes" id="UP000240481">
    <property type="component" value="Unassembled WGS sequence"/>
</dbReference>
<accession>A0A2T3P768</accession>
<dbReference type="OrthoDB" id="9132369at2"/>
<dbReference type="RefSeq" id="WP_107302720.1">
    <property type="nucleotide sequence ID" value="NZ_AP024853.1"/>
</dbReference>
<dbReference type="InterPro" id="IPR056209">
    <property type="entry name" value="SU10_adaptor"/>
</dbReference>
<dbReference type="EMBL" id="PYLZ01000005">
    <property type="protein sequence ID" value="PSW24508.1"/>
    <property type="molecule type" value="Genomic_DNA"/>
</dbReference>
<proteinExistence type="predicted"/>
<gene>
    <name evidence="1" type="ORF">C9I94_10755</name>
</gene>
<dbReference type="AlphaFoldDB" id="A0A2T3P768"/>
<protein>
    <submittedName>
        <fullName evidence="1">Uncharacterized protein</fullName>
    </submittedName>
</protein>
<reference evidence="1 2" key="1">
    <citation type="submission" date="2018-01" db="EMBL/GenBank/DDBJ databases">
        <title>Whole genome sequencing of Histamine producing bacteria.</title>
        <authorList>
            <person name="Butler K."/>
        </authorList>
    </citation>
    <scope>NUCLEOTIDE SEQUENCE [LARGE SCALE GENOMIC DNA]</scope>
    <source>
        <strain evidence="1 2">DSM 24669</strain>
    </source>
</reference>
<organism evidence="1 2">
    <name type="scientific">Photobacterium swingsii</name>
    <dbReference type="NCBI Taxonomy" id="680026"/>
    <lineage>
        <taxon>Bacteria</taxon>
        <taxon>Pseudomonadati</taxon>
        <taxon>Pseudomonadota</taxon>
        <taxon>Gammaproteobacteria</taxon>
        <taxon>Vibrionales</taxon>
        <taxon>Vibrionaceae</taxon>
        <taxon>Photobacterium</taxon>
    </lineage>
</organism>